<organism evidence="2">
    <name type="scientific">Vibrio coralliilyticus</name>
    <dbReference type="NCBI Taxonomy" id="190893"/>
    <lineage>
        <taxon>Bacteria</taxon>
        <taxon>Pseudomonadati</taxon>
        <taxon>Pseudomonadota</taxon>
        <taxon>Gammaproteobacteria</taxon>
        <taxon>Vibrionales</taxon>
        <taxon>Vibrionaceae</taxon>
        <taxon>Vibrio</taxon>
    </lineage>
</organism>
<keyword evidence="2" id="KW-0413">Isomerase</keyword>
<dbReference type="EMBL" id="JXXR01000001">
    <property type="protein sequence ID" value="KJY77845.1"/>
    <property type="molecule type" value="Genomic_DNA"/>
</dbReference>
<dbReference type="PANTHER" id="PTHR12110:SF21">
    <property type="entry name" value="XYLOSE ISOMERASE-LIKE TIM BARREL DOMAIN-CONTAINING PROTEIN"/>
    <property type="match status" value="1"/>
</dbReference>
<evidence type="ECO:0000259" key="1">
    <source>
        <dbReference type="Pfam" id="PF01261"/>
    </source>
</evidence>
<accession>A0A837GCG7</accession>
<dbReference type="RefSeq" id="WP_045984823.1">
    <property type="nucleotide sequence ID" value="NZ_CP063051.1"/>
</dbReference>
<dbReference type="Pfam" id="PF01261">
    <property type="entry name" value="AP_endonuc_2"/>
    <property type="match status" value="1"/>
</dbReference>
<sequence>MRFALHGMCSLHSNILSDIRLAKETGYQGLEIHTEKLWRYIHAGFTAEQFKSRLDQFGITPSAIDIIGGVEATDKSQQKTLWKETETLCQFAADIGAPTIQLNAFEGLNGLSVEDNIQLTARNIRSIADIGRDFGIRFQYEGAAWTPIAKLSDCLKLHDAVARDNFGFVLDTWHFWACRGASPEEFASLDSSLIYNVHISDGKRPELNQEWPDERLLRGYLPGDGDIPLKEYLDAIRATGYDGFYSGEFLNDQLWEHDHHDVASAMLERMKGLLLTS</sequence>
<protein>
    <submittedName>
        <fullName evidence="2">Xylose isomerase</fullName>
    </submittedName>
</protein>
<gene>
    <name evidence="2" type="ORF">TW71_02090</name>
</gene>
<name>A0A837GCG7_9VIBR</name>
<dbReference type="InterPro" id="IPR013022">
    <property type="entry name" value="Xyl_isomerase-like_TIM-brl"/>
</dbReference>
<comment type="caution">
    <text evidence="2">The sequence shown here is derived from an EMBL/GenBank/DDBJ whole genome shotgun (WGS) entry which is preliminary data.</text>
</comment>
<dbReference type="GO" id="GO:0016853">
    <property type="term" value="F:isomerase activity"/>
    <property type="evidence" value="ECO:0007669"/>
    <property type="project" value="UniProtKB-KW"/>
</dbReference>
<dbReference type="PANTHER" id="PTHR12110">
    <property type="entry name" value="HYDROXYPYRUVATE ISOMERASE"/>
    <property type="match status" value="1"/>
</dbReference>
<dbReference type="AlphaFoldDB" id="A0A837GCG7"/>
<dbReference type="Gene3D" id="3.20.20.150">
    <property type="entry name" value="Divalent-metal-dependent TIM barrel enzymes"/>
    <property type="match status" value="1"/>
</dbReference>
<reference evidence="2" key="1">
    <citation type="journal article" date="2015" name="BMC Genomics">
        <title>Genome mining reveals unlocked bioactive potential of marine Gram-negative bacteria.</title>
        <authorList>
            <person name="Machado H."/>
            <person name="Sonnenschein E.C."/>
            <person name="Melchiorsen J."/>
            <person name="Gram L."/>
        </authorList>
    </citation>
    <scope>NUCLEOTIDE SEQUENCE</scope>
    <source>
        <strain evidence="2">S2052</strain>
    </source>
</reference>
<proteinExistence type="predicted"/>
<dbReference type="SUPFAM" id="SSF51658">
    <property type="entry name" value="Xylose isomerase-like"/>
    <property type="match status" value="1"/>
</dbReference>
<evidence type="ECO:0000313" key="2">
    <source>
        <dbReference type="EMBL" id="KJY77845.1"/>
    </source>
</evidence>
<feature type="domain" description="Xylose isomerase-like TIM barrel" evidence="1">
    <location>
        <begin position="19"/>
        <end position="261"/>
    </location>
</feature>
<dbReference type="InterPro" id="IPR050312">
    <property type="entry name" value="IolE/XylAMocC-like"/>
</dbReference>
<dbReference type="InterPro" id="IPR036237">
    <property type="entry name" value="Xyl_isomerase-like_sf"/>
</dbReference>